<protein>
    <submittedName>
        <fullName evidence="2">Uncharacterized protein</fullName>
    </submittedName>
</protein>
<comment type="caution">
    <text evidence="2">The sequence shown here is derived from an EMBL/GenBank/DDBJ whole genome shotgun (WGS) entry which is preliminary data.</text>
</comment>
<evidence type="ECO:0000313" key="3">
    <source>
        <dbReference type="Proteomes" id="UP001165065"/>
    </source>
</evidence>
<feature type="transmembrane region" description="Helical" evidence="1">
    <location>
        <begin position="20"/>
        <end position="40"/>
    </location>
</feature>
<dbReference type="EMBL" id="BRYA01000299">
    <property type="protein sequence ID" value="GMI46463.1"/>
    <property type="molecule type" value="Genomic_DNA"/>
</dbReference>
<dbReference type="Proteomes" id="UP001165065">
    <property type="component" value="Unassembled WGS sequence"/>
</dbReference>
<keyword evidence="1" id="KW-0812">Transmembrane</keyword>
<proteinExistence type="predicted"/>
<keyword evidence="1" id="KW-0472">Membrane</keyword>
<sequence length="193" mass="20776">MNASAFLTHCFFPTQSQLWQVTYAVDMAATSTSSFFLILAVRDESQNKPLPITPLISNYYFLLAFSLQIFEVKELSTGYWIAEGLYIAVTAVAAAVAFCGLVIPTVLSPGGLLSYKACCLSIVLLGAGLFGISPVSDVLLCEVLGNPWGNLLSPAFLGCDIAFLGLLMFVKAEIGEEARATKMKKKTALDKND</sequence>
<dbReference type="AlphaFoldDB" id="A0A9W7GLE8"/>
<reference evidence="3" key="1">
    <citation type="journal article" date="2023" name="Commun. Biol.">
        <title>Genome analysis of Parmales, the sister group of diatoms, reveals the evolutionary specialization of diatoms from phago-mixotrophs to photoautotrophs.</title>
        <authorList>
            <person name="Ban H."/>
            <person name="Sato S."/>
            <person name="Yoshikawa S."/>
            <person name="Yamada K."/>
            <person name="Nakamura Y."/>
            <person name="Ichinomiya M."/>
            <person name="Sato N."/>
            <person name="Blanc-Mathieu R."/>
            <person name="Endo H."/>
            <person name="Kuwata A."/>
            <person name="Ogata H."/>
        </authorList>
    </citation>
    <scope>NUCLEOTIDE SEQUENCE [LARGE SCALE GENOMIC DNA]</scope>
</reference>
<evidence type="ECO:0000313" key="2">
    <source>
        <dbReference type="EMBL" id="GMI46463.1"/>
    </source>
</evidence>
<name>A0A9W7GLE8_9STRA</name>
<keyword evidence="3" id="KW-1185">Reference proteome</keyword>
<feature type="transmembrane region" description="Helical" evidence="1">
    <location>
        <begin position="52"/>
        <end position="70"/>
    </location>
</feature>
<accession>A0A9W7GLE8</accession>
<organism evidence="2 3">
    <name type="scientific">Triparma columacea</name>
    <dbReference type="NCBI Taxonomy" id="722753"/>
    <lineage>
        <taxon>Eukaryota</taxon>
        <taxon>Sar</taxon>
        <taxon>Stramenopiles</taxon>
        <taxon>Ochrophyta</taxon>
        <taxon>Bolidophyceae</taxon>
        <taxon>Parmales</taxon>
        <taxon>Triparmaceae</taxon>
        <taxon>Triparma</taxon>
    </lineage>
</organism>
<feature type="transmembrane region" description="Helical" evidence="1">
    <location>
        <begin position="152"/>
        <end position="170"/>
    </location>
</feature>
<gene>
    <name evidence="2" type="ORF">TrCOL_g6861</name>
</gene>
<dbReference type="OrthoDB" id="10578246at2759"/>
<keyword evidence="1" id="KW-1133">Transmembrane helix</keyword>
<evidence type="ECO:0000256" key="1">
    <source>
        <dbReference type="SAM" id="Phobius"/>
    </source>
</evidence>
<feature type="transmembrane region" description="Helical" evidence="1">
    <location>
        <begin position="113"/>
        <end position="132"/>
    </location>
</feature>
<feature type="transmembrane region" description="Helical" evidence="1">
    <location>
        <begin position="85"/>
        <end position="106"/>
    </location>
</feature>